<evidence type="ECO:0000256" key="2">
    <source>
        <dbReference type="ARBA" id="ARBA00022741"/>
    </source>
</evidence>
<evidence type="ECO:0000256" key="14">
    <source>
        <dbReference type="PROSITE-ProRule" id="PRU00560"/>
    </source>
</evidence>
<evidence type="ECO:0000313" key="18">
    <source>
        <dbReference type="EMBL" id="OPA78400.1"/>
    </source>
</evidence>
<evidence type="ECO:0000259" key="17">
    <source>
        <dbReference type="PROSITE" id="PS51217"/>
    </source>
</evidence>
<comment type="function">
    <text evidence="13">The heterodimer acts as both an ATP-dependent DNA helicase and an ATP-dependent, dual-direction single-stranded exonuclease. Recognizes the chi site generating a DNA molecule suitable for the initiation of homologous recombination. The AddA nuclease domain is required for chi fragment generation; this subunit has the helicase and 3' -&gt; 5' nuclease activities.</text>
</comment>
<dbReference type="GO" id="GO:0003690">
    <property type="term" value="F:double-stranded DNA binding"/>
    <property type="evidence" value="ECO:0007669"/>
    <property type="project" value="UniProtKB-UniRule"/>
</dbReference>
<dbReference type="Gene3D" id="6.10.250.2380">
    <property type="match status" value="1"/>
</dbReference>
<evidence type="ECO:0000256" key="10">
    <source>
        <dbReference type="ARBA" id="ARBA00023235"/>
    </source>
</evidence>
<comment type="subunit">
    <text evidence="13">Heterodimer of AddA and AddB/RexB.</text>
</comment>
<dbReference type="PANTHER" id="PTHR11070">
    <property type="entry name" value="UVRD / RECB / PCRA DNA HELICASE FAMILY MEMBER"/>
    <property type="match status" value="1"/>
</dbReference>
<protein>
    <recommendedName>
        <fullName evidence="13">ATP-dependent helicase/nuclease subunit A</fullName>
        <ecNumber evidence="13">3.1.-.-</ecNumber>
        <ecNumber evidence="13">5.6.2.4</ecNumber>
    </recommendedName>
    <alternativeName>
        <fullName evidence="13">ATP-dependent helicase/nuclease AddA</fullName>
    </alternativeName>
    <alternativeName>
        <fullName evidence="13">DNA 3'-5' helicase AddA</fullName>
    </alternativeName>
</protein>
<dbReference type="Proteomes" id="UP000190188">
    <property type="component" value="Unassembled WGS sequence"/>
</dbReference>
<dbReference type="InterPro" id="IPR011335">
    <property type="entry name" value="Restrct_endonuc-II-like"/>
</dbReference>
<dbReference type="GO" id="GO:0005829">
    <property type="term" value="C:cytosol"/>
    <property type="evidence" value="ECO:0007669"/>
    <property type="project" value="TreeGrafter"/>
</dbReference>
<keyword evidence="6 13" id="KW-0269">Exonuclease</keyword>
<dbReference type="GO" id="GO:0033202">
    <property type="term" value="C:DNA helicase complex"/>
    <property type="evidence" value="ECO:0007669"/>
    <property type="project" value="TreeGrafter"/>
</dbReference>
<dbReference type="GO" id="GO:0000724">
    <property type="term" value="P:double-strand break repair via homologous recombination"/>
    <property type="evidence" value="ECO:0007669"/>
    <property type="project" value="UniProtKB-UniRule"/>
</dbReference>
<evidence type="ECO:0000256" key="8">
    <source>
        <dbReference type="ARBA" id="ARBA00023125"/>
    </source>
</evidence>
<dbReference type="InterPro" id="IPR000212">
    <property type="entry name" value="DNA_helicase_UvrD/REP"/>
</dbReference>
<evidence type="ECO:0000256" key="9">
    <source>
        <dbReference type="ARBA" id="ARBA00023204"/>
    </source>
</evidence>
<organism evidence="18 19">
    <name type="scientific">Paenibacillus selenitireducens</name>
    <dbReference type="NCBI Taxonomy" id="1324314"/>
    <lineage>
        <taxon>Bacteria</taxon>
        <taxon>Bacillati</taxon>
        <taxon>Bacillota</taxon>
        <taxon>Bacilli</taxon>
        <taxon>Bacillales</taxon>
        <taxon>Paenibacillaceae</taxon>
        <taxon>Paenibacillus</taxon>
    </lineage>
</organism>
<evidence type="ECO:0000259" key="16">
    <source>
        <dbReference type="PROSITE" id="PS51198"/>
    </source>
</evidence>
<gene>
    <name evidence="13" type="primary">addA</name>
    <name evidence="18" type="ORF">BVG16_10990</name>
</gene>
<evidence type="ECO:0000256" key="3">
    <source>
        <dbReference type="ARBA" id="ARBA00022763"/>
    </source>
</evidence>
<feature type="region of interest" description="Disordered" evidence="15">
    <location>
        <begin position="1104"/>
        <end position="1123"/>
    </location>
</feature>
<dbReference type="GO" id="GO:0043138">
    <property type="term" value="F:3'-5' DNA helicase activity"/>
    <property type="evidence" value="ECO:0007669"/>
    <property type="project" value="UniProtKB-UniRule"/>
</dbReference>
<comment type="catalytic activity">
    <reaction evidence="12 13">
        <text>ATP + H2O = ADP + phosphate + H(+)</text>
        <dbReference type="Rhea" id="RHEA:13065"/>
        <dbReference type="ChEBI" id="CHEBI:15377"/>
        <dbReference type="ChEBI" id="CHEBI:15378"/>
        <dbReference type="ChEBI" id="CHEBI:30616"/>
        <dbReference type="ChEBI" id="CHEBI:43474"/>
        <dbReference type="ChEBI" id="CHEBI:456216"/>
        <dbReference type="EC" id="5.6.2.4"/>
    </reaction>
</comment>
<dbReference type="FunFam" id="3.40.50.300:FF:001236">
    <property type="entry name" value="ATP-dependent helicase/nuclease subunit A"/>
    <property type="match status" value="1"/>
</dbReference>
<keyword evidence="1 13" id="KW-0540">Nuclease</keyword>
<dbReference type="Gene3D" id="3.40.50.300">
    <property type="entry name" value="P-loop containing nucleotide triphosphate hydrolases"/>
    <property type="match status" value="3"/>
</dbReference>
<dbReference type="SUPFAM" id="SSF52540">
    <property type="entry name" value="P-loop containing nucleoside triphosphate hydrolases"/>
    <property type="match status" value="1"/>
</dbReference>
<feature type="compositionally biased region" description="Acidic residues" evidence="15">
    <location>
        <begin position="551"/>
        <end position="562"/>
    </location>
</feature>
<dbReference type="PROSITE" id="PS51217">
    <property type="entry name" value="UVRD_HELICASE_CTER"/>
    <property type="match status" value="1"/>
</dbReference>
<proteinExistence type="inferred from homology"/>
<feature type="domain" description="UvrD-like helicase C-terminal" evidence="17">
    <location>
        <begin position="543"/>
        <end position="850"/>
    </location>
</feature>
<dbReference type="InterPro" id="IPR014017">
    <property type="entry name" value="DNA_helicase_UvrD-like_C"/>
</dbReference>
<evidence type="ECO:0000256" key="7">
    <source>
        <dbReference type="ARBA" id="ARBA00022840"/>
    </source>
</evidence>
<name>A0A1T2XEX4_9BACL</name>
<evidence type="ECO:0000256" key="1">
    <source>
        <dbReference type="ARBA" id="ARBA00022722"/>
    </source>
</evidence>
<evidence type="ECO:0000256" key="15">
    <source>
        <dbReference type="SAM" id="MobiDB-lite"/>
    </source>
</evidence>
<dbReference type="InterPro" id="IPR014152">
    <property type="entry name" value="AddA"/>
</dbReference>
<dbReference type="EMBL" id="MSZX01000004">
    <property type="protein sequence ID" value="OPA78400.1"/>
    <property type="molecule type" value="Genomic_DNA"/>
</dbReference>
<dbReference type="Pfam" id="PF12705">
    <property type="entry name" value="PDDEXK_1"/>
    <property type="match status" value="1"/>
</dbReference>
<dbReference type="InterPro" id="IPR027417">
    <property type="entry name" value="P-loop_NTPase"/>
</dbReference>
<feature type="domain" description="UvrD-like helicase ATP-binding" evidence="16">
    <location>
        <begin position="10"/>
        <end position="485"/>
    </location>
</feature>
<keyword evidence="10 13" id="KW-0413">Isomerase</keyword>
<keyword evidence="7 13" id="KW-0067">ATP-binding</keyword>
<evidence type="ECO:0000256" key="11">
    <source>
        <dbReference type="ARBA" id="ARBA00034617"/>
    </source>
</evidence>
<evidence type="ECO:0000256" key="4">
    <source>
        <dbReference type="ARBA" id="ARBA00022801"/>
    </source>
</evidence>
<comment type="similarity">
    <text evidence="13">Belongs to the helicase family. AddA subfamily.</text>
</comment>
<evidence type="ECO:0000256" key="12">
    <source>
        <dbReference type="ARBA" id="ARBA00048988"/>
    </source>
</evidence>
<keyword evidence="5 13" id="KW-0347">Helicase</keyword>
<keyword evidence="3 13" id="KW-0227">DNA damage</keyword>
<dbReference type="GO" id="GO:0016887">
    <property type="term" value="F:ATP hydrolysis activity"/>
    <property type="evidence" value="ECO:0007669"/>
    <property type="project" value="RHEA"/>
</dbReference>
<keyword evidence="4 13" id="KW-0378">Hydrolase</keyword>
<dbReference type="PANTHER" id="PTHR11070:SF48">
    <property type="entry name" value="ATP-DEPENDENT HELICASE_NUCLEASE SUBUNIT A"/>
    <property type="match status" value="1"/>
</dbReference>
<comment type="catalytic activity">
    <reaction evidence="11 13">
        <text>Couples ATP hydrolysis with the unwinding of duplex DNA by translocating in the 3'-5' direction.</text>
        <dbReference type="EC" id="5.6.2.4"/>
    </reaction>
</comment>
<sequence length="1403" mass="158734">MSNVQKPVDSQWTDDQWSAIVKGSENILVAAAAGSGKTAVLVERIIRKIASEAEPLNVDQLLVATFTKAAAAEMRERIREALEKELDKNPESEHLRRQLALMNRASITTLHSFCLEVIQRYFQLIPLDPAFRIANETEADFIRQEVLEDLFEDRYANDPEGSDFRKLVDWFSGERSDEAMVRLVQSLYDFSRSHPWPKEWMYTMASTFDVADVEQLGRSAWAQSIVADVRLTLSGVVGVLKQALTLLEQPGGPEPYRDTLMEDMSMVLALREAAEDAPWETLYEHFTQIEFGKLKACRGDQYNKELQEQVKALRDQVKKILSGMQDELFRRPPELFLGEMQALAPLMCTLADFVVTFGEKYEQEKRAKGLVDFSDLEHYCLQILRHPASTIDETYPSNAALEYQSQFAEVLLDEYQDTNMVQEAIVTLISRPGAGNRFMVGDVKQSIYRFRLAEPGLFLNKYKAYPSESSGQGLRIDLARNFRSRQEIVDAVNTIFRQIMNASVAEIDYDERAELVCGAKYPVGEEAMGQTYPAELWLIERGGASGAEGVEAIDDSDTDDTNTVEGEGAGSRRPEQIDAEELMTAQLEARMIATQIRQLMGEYGTPFQVYDKHLKGMRSITYRDIVILLRSTSQWAPLMIEQLRLEGIPAYAELNTGYFEATEVEVMTSLLKVIDNPVQDIPLAGVLRSPMVQLSAEELAQIRLNGKGLTYYDAMVKLTEQATQGNGIKAGQVSVSMTLVGKLQRFMEQLAHWRDEARQGPLSELIWRIYRETGYYDWVGGLPGGTQRQANLRALYDRARQYETTSLRGLFRFLRFIERMQDNGGDLGTARALGEQEDVVRIMTIHKSKGLEFPVVFVAGLSKTFNQQDLSAAFLMHKQLGFGPRYVDQDLRVAYPTLPSLAIKRQVKMELLAEEMRVLYVALTRPKEKLFLIGTVKNLERQLQTWGQALDTPDLLLPDYLLARGRSYLDWIAPSLIRHRDASELRRIGGLPNRSGDCLADDPSQWYVSVVQADEIQQWAAVGLETVDQDDAYMAKLNLVMQMAEGQTGYSEAASSLPVHIQEWDLPVSEDGEPVDSFEGQLALFLDEPVEQDVEHDSMVSEVGEGSDHSIEQEKPSVTSVDGPFRHTIGTKLEWSYPYLVASGIAAKTSVTEMKRMLQMQEEDPAEELYEYTEWRSEHTDGLEIKDESASEAALTLHLRRPRFMEKKKLTPTERGTVYHLVMQHVPISADEEIDADAVQALLEQMVERNLITNEQREAVDASSVAAFYGGEAGQQLRSAAWIQREVPFSFGLHVLEAIPHLQKLQASQGEDDRFHADLQSLEDETVLIQGVIDCMYETSDGKLVLLDYKTDRIVTEQGGLEAISERYRFQLELYAKAVEHIWNRPVDELVLYFFDGCHVVKL</sequence>
<dbReference type="GO" id="GO:0008408">
    <property type="term" value="F:3'-5' exonuclease activity"/>
    <property type="evidence" value="ECO:0007669"/>
    <property type="project" value="UniProtKB-UniRule"/>
</dbReference>
<dbReference type="HAMAP" id="MF_01451">
    <property type="entry name" value="AddA"/>
    <property type="match status" value="1"/>
</dbReference>
<dbReference type="RefSeq" id="WP_078498669.1">
    <property type="nucleotide sequence ID" value="NZ_MSZX01000004.1"/>
</dbReference>
<dbReference type="InterPro" id="IPR038726">
    <property type="entry name" value="PDDEXK_AddAB-type"/>
</dbReference>
<dbReference type="GO" id="GO:0005524">
    <property type="term" value="F:ATP binding"/>
    <property type="evidence" value="ECO:0007669"/>
    <property type="project" value="UniProtKB-UniRule"/>
</dbReference>
<evidence type="ECO:0000313" key="19">
    <source>
        <dbReference type="Proteomes" id="UP000190188"/>
    </source>
</evidence>
<dbReference type="EC" id="3.1.-.-" evidence="13"/>
<dbReference type="SUPFAM" id="SSF52980">
    <property type="entry name" value="Restriction endonuclease-like"/>
    <property type="match status" value="1"/>
</dbReference>
<dbReference type="PROSITE" id="PS51198">
    <property type="entry name" value="UVRD_HELICASE_ATP_BIND"/>
    <property type="match status" value="1"/>
</dbReference>
<evidence type="ECO:0000256" key="5">
    <source>
        <dbReference type="ARBA" id="ARBA00022806"/>
    </source>
</evidence>
<dbReference type="NCBIfam" id="TIGR02785">
    <property type="entry name" value="addA_Gpos"/>
    <property type="match status" value="1"/>
</dbReference>
<evidence type="ECO:0000256" key="13">
    <source>
        <dbReference type="HAMAP-Rule" id="MF_01451"/>
    </source>
</evidence>
<dbReference type="Pfam" id="PF00580">
    <property type="entry name" value="UvrD-helicase"/>
    <property type="match status" value="1"/>
</dbReference>
<feature type="region of interest" description="Disordered" evidence="15">
    <location>
        <begin position="549"/>
        <end position="576"/>
    </location>
</feature>
<feature type="compositionally biased region" description="Basic and acidic residues" evidence="15">
    <location>
        <begin position="1106"/>
        <end position="1115"/>
    </location>
</feature>
<keyword evidence="2 13" id="KW-0547">Nucleotide-binding</keyword>
<comment type="cofactor">
    <cofactor evidence="13">
        <name>Mg(2+)</name>
        <dbReference type="ChEBI" id="CHEBI:18420"/>
    </cofactor>
</comment>
<dbReference type="Pfam" id="PF13361">
    <property type="entry name" value="UvrD_C"/>
    <property type="match status" value="1"/>
</dbReference>
<dbReference type="Gene3D" id="3.90.320.10">
    <property type="match status" value="1"/>
</dbReference>
<dbReference type="InterPro" id="IPR011604">
    <property type="entry name" value="PDDEXK-like_dom_sf"/>
</dbReference>
<dbReference type="STRING" id="1324314.BVG16_10990"/>
<dbReference type="InterPro" id="IPR014016">
    <property type="entry name" value="UvrD-like_ATP-bd"/>
</dbReference>
<comment type="caution">
    <text evidence="18">The sequence shown here is derived from an EMBL/GenBank/DDBJ whole genome shotgun (WGS) entry which is preliminary data.</text>
</comment>
<keyword evidence="9 13" id="KW-0234">DNA repair</keyword>
<dbReference type="OrthoDB" id="9810135at2"/>
<accession>A0A1T2XEX4</accession>
<evidence type="ECO:0000256" key="6">
    <source>
        <dbReference type="ARBA" id="ARBA00022839"/>
    </source>
</evidence>
<keyword evidence="19" id="KW-1185">Reference proteome</keyword>
<dbReference type="EC" id="5.6.2.4" evidence="13"/>
<keyword evidence="8 13" id="KW-0238">DNA-binding</keyword>
<reference evidence="18 19" key="1">
    <citation type="submission" date="2017-01" db="EMBL/GenBank/DDBJ databases">
        <title>Genome analysis of Paenibacillus selenitrireducens ES3-24.</title>
        <authorList>
            <person name="Xu D."/>
            <person name="Yao R."/>
            <person name="Zheng S."/>
        </authorList>
    </citation>
    <scope>NUCLEOTIDE SEQUENCE [LARGE SCALE GENOMIC DNA]</scope>
    <source>
        <strain evidence="18 19">ES3-24</strain>
    </source>
</reference>
<feature type="binding site" evidence="14">
    <location>
        <begin position="31"/>
        <end position="38"/>
    </location>
    <ligand>
        <name>ATP</name>
        <dbReference type="ChEBI" id="CHEBI:30616"/>
    </ligand>
</feature>